<organism evidence="2">
    <name type="scientific">Araucaria cunninghamii</name>
    <name type="common">Hoop pine</name>
    <name type="synonym">Moreton Bay pine</name>
    <dbReference type="NCBI Taxonomy" id="56994"/>
    <lineage>
        <taxon>Eukaryota</taxon>
        <taxon>Viridiplantae</taxon>
        <taxon>Streptophyta</taxon>
        <taxon>Embryophyta</taxon>
        <taxon>Tracheophyta</taxon>
        <taxon>Spermatophyta</taxon>
        <taxon>Pinopsida</taxon>
        <taxon>Pinidae</taxon>
        <taxon>Conifers II</taxon>
        <taxon>Araucariales</taxon>
        <taxon>Araucariaceae</taxon>
        <taxon>Araucaria</taxon>
    </lineage>
</organism>
<accession>A0A0D6RB13</accession>
<evidence type="ECO:0000313" key="2">
    <source>
        <dbReference type="EMBL" id="JAG99210.1"/>
    </source>
</evidence>
<protein>
    <submittedName>
        <fullName evidence="2">Uncharacterized protein</fullName>
    </submittedName>
</protein>
<dbReference type="PANTHER" id="PTHR33052">
    <property type="entry name" value="DUF4228 DOMAIN PROTEIN-RELATED"/>
    <property type="match status" value="1"/>
</dbReference>
<dbReference type="Pfam" id="PF14009">
    <property type="entry name" value="PADRE"/>
    <property type="match status" value="1"/>
</dbReference>
<feature type="region of interest" description="Disordered" evidence="1">
    <location>
        <begin position="185"/>
        <end position="217"/>
    </location>
</feature>
<dbReference type="AlphaFoldDB" id="A0A0D6RB13"/>
<evidence type="ECO:0000256" key="1">
    <source>
        <dbReference type="SAM" id="MobiDB-lite"/>
    </source>
</evidence>
<name>A0A0D6RB13_ARACU</name>
<proteinExistence type="predicted"/>
<sequence>MKILRIIQCGRQTVRVIQPDGQVRQLFLPATVADLLRLHPHHYVREARGGGGGGGGGIRGGCILPPEAQLESGGIYMLLPLPRLFPSSGSAPPPLPSPCSCFARVAEAEEEAAAAAAIKCGPSIWTGRRHWGFHSCAAVSKISPAEWAGASSLRDAAGGGGKTGGAAVVKRSRLWEPSLEMILEHDDARSAEDDGGAASSKTATARAKKKERRQSYR</sequence>
<reference evidence="2" key="1">
    <citation type="submission" date="2015-03" db="EMBL/GenBank/DDBJ databases">
        <title>A transcriptome of Araucaria cunninghamii, an australian fine timber species.</title>
        <authorList>
            <person name="Jing Yi C.J.Y."/>
            <person name="Yin San L.Y.S."/>
            <person name="Abdul Karim S.S."/>
            <person name="Wan Azmi N.N."/>
            <person name="Hercus R.R."/>
            <person name="Croft L.L."/>
        </authorList>
    </citation>
    <scope>NUCLEOTIDE SEQUENCE</scope>
    <source>
        <strain evidence="2">MI0301</strain>
        <tissue evidence="2">Leaf</tissue>
    </source>
</reference>
<dbReference type="InterPro" id="IPR025322">
    <property type="entry name" value="PADRE_dom"/>
</dbReference>
<dbReference type="EMBL" id="GCKF01005246">
    <property type="protein sequence ID" value="JAG99210.1"/>
    <property type="molecule type" value="Transcribed_RNA"/>
</dbReference>
<feature type="compositionally biased region" description="Basic residues" evidence="1">
    <location>
        <begin position="206"/>
        <end position="217"/>
    </location>
</feature>